<proteinExistence type="predicted"/>
<dbReference type="OrthoDB" id="6431014at2759"/>
<organism evidence="2 4">
    <name type="scientific">Trichonephila inaurata madagascariensis</name>
    <dbReference type="NCBI Taxonomy" id="2747483"/>
    <lineage>
        <taxon>Eukaryota</taxon>
        <taxon>Metazoa</taxon>
        <taxon>Ecdysozoa</taxon>
        <taxon>Arthropoda</taxon>
        <taxon>Chelicerata</taxon>
        <taxon>Arachnida</taxon>
        <taxon>Araneae</taxon>
        <taxon>Araneomorphae</taxon>
        <taxon>Entelegynae</taxon>
        <taxon>Araneoidea</taxon>
        <taxon>Nephilidae</taxon>
        <taxon>Trichonephila</taxon>
        <taxon>Trichonephila inaurata</taxon>
    </lineage>
</organism>
<dbReference type="EMBL" id="BMAV01005544">
    <property type="protein sequence ID" value="GFY46695.1"/>
    <property type="molecule type" value="Genomic_DNA"/>
</dbReference>
<evidence type="ECO:0000256" key="1">
    <source>
        <dbReference type="SAM" id="MobiDB-lite"/>
    </source>
</evidence>
<gene>
    <name evidence="3" type="ORF">TNIN_200641</name>
    <name evidence="2" type="ORF">TNIN_451971</name>
</gene>
<keyword evidence="4" id="KW-1185">Reference proteome</keyword>
<accession>A0A8X6IFJ7</accession>
<evidence type="ECO:0000313" key="2">
    <source>
        <dbReference type="EMBL" id="GFS43883.1"/>
    </source>
</evidence>
<dbReference type="EMBL" id="BMAV01025708">
    <property type="protein sequence ID" value="GFS43883.1"/>
    <property type="molecule type" value="Genomic_DNA"/>
</dbReference>
<feature type="region of interest" description="Disordered" evidence="1">
    <location>
        <begin position="67"/>
        <end position="86"/>
    </location>
</feature>
<evidence type="ECO:0000313" key="3">
    <source>
        <dbReference type="EMBL" id="GFY46695.1"/>
    </source>
</evidence>
<comment type="caution">
    <text evidence="2">The sequence shown here is derived from an EMBL/GenBank/DDBJ whole genome shotgun (WGS) entry which is preliminary data.</text>
</comment>
<sequence>MKGLRERFRKEYLGQLVQRHRQNPQSSNIQVGDIVLIGDDVKKRASSMAFSKGHRVDTRKRWTCEDSESKNSTFYLSSSHTTNISS</sequence>
<name>A0A8X6IFJ7_9ARAC</name>
<reference evidence="2" key="1">
    <citation type="submission" date="2020-08" db="EMBL/GenBank/DDBJ databases">
        <title>Multicomponent nature underlies the extraordinary mechanical properties of spider dragline silk.</title>
        <authorList>
            <person name="Kono N."/>
            <person name="Nakamura H."/>
            <person name="Mori M."/>
            <person name="Yoshida Y."/>
            <person name="Ohtoshi R."/>
            <person name="Malay A.D."/>
            <person name="Moran D.A.P."/>
            <person name="Tomita M."/>
            <person name="Numata K."/>
            <person name="Arakawa K."/>
        </authorList>
    </citation>
    <scope>NUCLEOTIDE SEQUENCE</scope>
</reference>
<dbReference type="AlphaFoldDB" id="A0A8X6IFJ7"/>
<evidence type="ECO:0000313" key="4">
    <source>
        <dbReference type="Proteomes" id="UP000886998"/>
    </source>
</evidence>
<feature type="compositionally biased region" description="Polar residues" evidence="1">
    <location>
        <begin position="70"/>
        <end position="86"/>
    </location>
</feature>
<protein>
    <recommendedName>
        <fullName evidence="5">DUF5641 domain-containing protein</fullName>
    </recommendedName>
</protein>
<dbReference type="Proteomes" id="UP000886998">
    <property type="component" value="Unassembled WGS sequence"/>
</dbReference>
<evidence type="ECO:0008006" key="5">
    <source>
        <dbReference type="Google" id="ProtNLM"/>
    </source>
</evidence>